<sequence length="91" mass="10139">MCHLEMVYQELGIHVKWGGVDLSDMRCIGAWENNVARQQVDAGYVECSPVFSIELMVAYVLPDAVHSNPPLHVAWVITITISPTLQARDTT</sequence>
<name>A0A7U2F7N6_PHANO</name>
<dbReference type="Proteomes" id="UP000663193">
    <property type="component" value="Chromosome 10"/>
</dbReference>
<keyword evidence="2" id="KW-1185">Reference proteome</keyword>
<evidence type="ECO:0000313" key="2">
    <source>
        <dbReference type="Proteomes" id="UP000663193"/>
    </source>
</evidence>
<accession>A0A7U2F7N6</accession>
<gene>
    <name evidence="1" type="ORF">JI435_070520</name>
</gene>
<evidence type="ECO:0000313" key="1">
    <source>
        <dbReference type="EMBL" id="QRD00152.1"/>
    </source>
</evidence>
<organism evidence="1 2">
    <name type="scientific">Phaeosphaeria nodorum (strain SN15 / ATCC MYA-4574 / FGSC 10173)</name>
    <name type="common">Glume blotch fungus</name>
    <name type="synonym">Parastagonospora nodorum</name>
    <dbReference type="NCBI Taxonomy" id="321614"/>
    <lineage>
        <taxon>Eukaryota</taxon>
        <taxon>Fungi</taxon>
        <taxon>Dikarya</taxon>
        <taxon>Ascomycota</taxon>
        <taxon>Pezizomycotina</taxon>
        <taxon>Dothideomycetes</taxon>
        <taxon>Pleosporomycetidae</taxon>
        <taxon>Pleosporales</taxon>
        <taxon>Pleosporineae</taxon>
        <taxon>Phaeosphaeriaceae</taxon>
        <taxon>Parastagonospora</taxon>
    </lineage>
</organism>
<dbReference type="AlphaFoldDB" id="A0A7U2F7N6"/>
<proteinExistence type="predicted"/>
<protein>
    <submittedName>
        <fullName evidence="1">Uncharacterized protein</fullName>
    </submittedName>
</protein>
<dbReference type="RefSeq" id="XP_001797407.1">
    <property type="nucleotide sequence ID" value="XM_001797355.1"/>
</dbReference>
<dbReference type="KEGG" id="pno:SNOG_07052"/>
<dbReference type="EMBL" id="CP069032">
    <property type="protein sequence ID" value="QRD00152.1"/>
    <property type="molecule type" value="Genomic_DNA"/>
</dbReference>
<reference evidence="2" key="1">
    <citation type="journal article" date="2021" name="BMC Genomics">
        <title>Chromosome-level genome assembly and manually-curated proteome of model necrotroph Parastagonospora nodorum Sn15 reveals a genome-wide trove of candidate effector homologs, and redundancy of virulence-related functions within an accessory chromosome.</title>
        <authorList>
            <person name="Bertazzoni S."/>
            <person name="Jones D.A.B."/>
            <person name="Phan H.T."/>
            <person name="Tan K.-C."/>
            <person name="Hane J.K."/>
        </authorList>
    </citation>
    <scope>NUCLEOTIDE SEQUENCE [LARGE SCALE GENOMIC DNA]</scope>
    <source>
        <strain evidence="2">SN15 / ATCC MYA-4574 / FGSC 10173)</strain>
    </source>
</reference>
<dbReference type="VEuPathDB" id="FungiDB:JI435_070520"/>